<dbReference type="InterPro" id="IPR036388">
    <property type="entry name" value="WH-like_DNA-bd_sf"/>
</dbReference>
<feature type="region of interest" description="Disordered" evidence="1">
    <location>
        <begin position="110"/>
        <end position="147"/>
    </location>
</feature>
<sequence>MSMSLMVKAMSIKVGNPLRKLVLIKLADNANDQGECWPSVAYIAEQCEISERSVQNHIKQLVKDGIVCVAERKTQNGLNQSNVYFLNLDKSSHGYSENVAPYGASLAPSGANSAGVSGAGDAPRTSHPFEPVTEPKTPLTPRKGKREKLKFDPITAKPKNVSDEVWADWVTFRLEIKKPLTETMCKQQEKKLADCTNPDSVICTSIANGWQGLFPEKSQNIKPKFTQNTHTSYEGITYEPQDSYWSENID</sequence>
<dbReference type="KEGG" id="ptt:VY86_11590"/>
<dbReference type="EMBL" id="CP011104">
    <property type="protein sequence ID" value="AKH63874.1"/>
    <property type="molecule type" value="Genomic_DNA"/>
</dbReference>
<evidence type="ECO:0000313" key="3">
    <source>
        <dbReference type="Proteomes" id="UP000034866"/>
    </source>
</evidence>
<protein>
    <recommendedName>
        <fullName evidence="4">Helix-turn-helix domain-containing protein</fullName>
    </recommendedName>
</protein>
<evidence type="ECO:0000313" key="2">
    <source>
        <dbReference type="EMBL" id="AKH63874.1"/>
    </source>
</evidence>
<organism evidence="2 3">
    <name type="scientific">Photorhabdus thracensis</name>
    <dbReference type="NCBI Taxonomy" id="230089"/>
    <lineage>
        <taxon>Bacteria</taxon>
        <taxon>Pseudomonadati</taxon>
        <taxon>Pseudomonadota</taxon>
        <taxon>Gammaproteobacteria</taxon>
        <taxon>Enterobacterales</taxon>
        <taxon>Morganellaceae</taxon>
        <taxon>Photorhabdus</taxon>
    </lineage>
</organism>
<dbReference type="RefSeq" id="WP_011147654.1">
    <property type="nucleotide sequence ID" value="NZ_CP011104.1"/>
</dbReference>
<reference evidence="3" key="2">
    <citation type="submission" date="2015-03" db="EMBL/GenBank/DDBJ databases">
        <title>Genome sequence of Azospirillum thiophilum strain DSM 21654T.</title>
        <authorList>
            <person name="Kwak Y."/>
            <person name="Shin J.-H."/>
        </authorList>
    </citation>
    <scope>NUCLEOTIDE SEQUENCE [LARGE SCALE GENOMIC DNA]</scope>
    <source>
        <strain evidence="3">DSM 15199</strain>
    </source>
</reference>
<evidence type="ECO:0000256" key="1">
    <source>
        <dbReference type="SAM" id="MobiDB-lite"/>
    </source>
</evidence>
<dbReference type="OrthoDB" id="9151463at2"/>
<feature type="compositionally biased region" description="Low complexity" evidence="1">
    <location>
        <begin position="110"/>
        <end position="122"/>
    </location>
</feature>
<dbReference type="STRING" id="230089.VY86_11590"/>
<dbReference type="PATRIC" id="fig|230089.6.peg.2582"/>
<dbReference type="GeneID" id="48849722"/>
<dbReference type="InterPro" id="IPR036390">
    <property type="entry name" value="WH_DNA-bd_sf"/>
</dbReference>
<proteinExistence type="predicted"/>
<dbReference type="SUPFAM" id="SSF46785">
    <property type="entry name" value="Winged helix' DNA-binding domain"/>
    <property type="match status" value="1"/>
</dbReference>
<dbReference type="Gene3D" id="1.10.10.10">
    <property type="entry name" value="Winged helix-like DNA-binding domain superfamily/Winged helix DNA-binding domain"/>
    <property type="match status" value="1"/>
</dbReference>
<gene>
    <name evidence="2" type="ORF">VY86_11590</name>
</gene>
<keyword evidence="3" id="KW-1185">Reference proteome</keyword>
<accession>A0A0F7LKZ7</accession>
<dbReference type="Proteomes" id="UP000034866">
    <property type="component" value="Chromosome"/>
</dbReference>
<name>A0A0F7LKZ7_9GAMM</name>
<reference evidence="2 3" key="1">
    <citation type="journal article" date="2015" name="J. Biotechnol.">
        <title>Complete genome sequence of Photorhabdus temperata subsp. thracensis 39-8(T), an entomopathogenic bacterium for the improved commercial bioinsecticide.</title>
        <authorList>
            <person name="Kwak Y."/>
            <person name="Shin J.H."/>
        </authorList>
    </citation>
    <scope>NUCLEOTIDE SEQUENCE [LARGE SCALE GENOMIC DNA]</scope>
    <source>
        <strain evidence="2 3">DSM 15199</strain>
    </source>
</reference>
<dbReference type="AlphaFoldDB" id="A0A0F7LKZ7"/>
<evidence type="ECO:0008006" key="4">
    <source>
        <dbReference type="Google" id="ProtNLM"/>
    </source>
</evidence>
<dbReference type="Pfam" id="PF13730">
    <property type="entry name" value="HTH_36"/>
    <property type="match status" value="1"/>
</dbReference>